<reference evidence="1 2" key="1">
    <citation type="submission" date="2019-02" db="EMBL/GenBank/DDBJ databases">
        <title>Deep-cultivation of Planctomycetes and their phenomic and genomic characterization uncovers novel biology.</title>
        <authorList>
            <person name="Wiegand S."/>
            <person name="Jogler M."/>
            <person name="Boedeker C."/>
            <person name="Pinto D."/>
            <person name="Vollmers J."/>
            <person name="Rivas-Marin E."/>
            <person name="Kohn T."/>
            <person name="Peeters S.H."/>
            <person name="Heuer A."/>
            <person name="Rast P."/>
            <person name="Oberbeckmann S."/>
            <person name="Bunk B."/>
            <person name="Jeske O."/>
            <person name="Meyerdierks A."/>
            <person name="Storesund J.E."/>
            <person name="Kallscheuer N."/>
            <person name="Luecker S."/>
            <person name="Lage O.M."/>
            <person name="Pohl T."/>
            <person name="Merkel B.J."/>
            <person name="Hornburger P."/>
            <person name="Mueller R.-W."/>
            <person name="Bruemmer F."/>
            <person name="Labrenz M."/>
            <person name="Spormann A.M."/>
            <person name="Op Den Camp H."/>
            <person name="Overmann J."/>
            <person name="Amann R."/>
            <person name="Jetten M.S.M."/>
            <person name="Mascher T."/>
            <person name="Medema M.H."/>
            <person name="Devos D.P."/>
            <person name="Kaster A.-K."/>
            <person name="Ovreas L."/>
            <person name="Rohde M."/>
            <person name="Galperin M.Y."/>
            <person name="Jogler C."/>
        </authorList>
    </citation>
    <scope>NUCLEOTIDE SEQUENCE [LARGE SCALE GENOMIC DNA]</scope>
    <source>
        <strain evidence="1 2">Pla52n</strain>
    </source>
</reference>
<accession>A0A5C6ATL0</accession>
<name>A0A5C6ATL0_9BACT</name>
<dbReference type="Proteomes" id="UP000320176">
    <property type="component" value="Unassembled WGS sequence"/>
</dbReference>
<organism evidence="1 2">
    <name type="scientific">Stieleria varia</name>
    <dbReference type="NCBI Taxonomy" id="2528005"/>
    <lineage>
        <taxon>Bacteria</taxon>
        <taxon>Pseudomonadati</taxon>
        <taxon>Planctomycetota</taxon>
        <taxon>Planctomycetia</taxon>
        <taxon>Pirellulales</taxon>
        <taxon>Pirellulaceae</taxon>
        <taxon>Stieleria</taxon>
    </lineage>
</organism>
<dbReference type="AlphaFoldDB" id="A0A5C6ATL0"/>
<evidence type="ECO:0000313" key="2">
    <source>
        <dbReference type="Proteomes" id="UP000320176"/>
    </source>
</evidence>
<protein>
    <submittedName>
        <fullName evidence="1">Uncharacterized protein</fullName>
    </submittedName>
</protein>
<comment type="caution">
    <text evidence="1">The sequence shown here is derived from an EMBL/GenBank/DDBJ whole genome shotgun (WGS) entry which is preliminary data.</text>
</comment>
<proteinExistence type="predicted"/>
<sequence>MRIGVGSYAVNPMLNSALYLFTTPQPAAKAEDMNWLCRITGR</sequence>
<dbReference type="EMBL" id="SJPN01000004">
    <property type="protein sequence ID" value="TWU02797.1"/>
    <property type="molecule type" value="Genomic_DNA"/>
</dbReference>
<keyword evidence="2" id="KW-1185">Reference proteome</keyword>
<gene>
    <name evidence="1" type="ORF">Pla52n_38560</name>
</gene>
<evidence type="ECO:0000313" key="1">
    <source>
        <dbReference type="EMBL" id="TWU02797.1"/>
    </source>
</evidence>